<dbReference type="SMART" id="SM00984">
    <property type="entry name" value="UDPG_MGDP_dh_C"/>
    <property type="match status" value="1"/>
</dbReference>
<dbReference type="PATRIC" id="fig|1313304.3.peg.1664"/>
<dbReference type="SUPFAM" id="SSF52413">
    <property type="entry name" value="UDP-glucose/GDP-mannose dehydrogenase C-terminal domain"/>
    <property type="match status" value="1"/>
</dbReference>
<dbReference type="SUPFAM" id="SSF48179">
    <property type="entry name" value="6-phosphogluconate dehydrogenase C-terminal domain-like"/>
    <property type="match status" value="1"/>
</dbReference>
<keyword evidence="6" id="KW-1185">Reference proteome</keyword>
<dbReference type="GO" id="GO:0016628">
    <property type="term" value="F:oxidoreductase activity, acting on the CH-CH group of donors, NAD or NADP as acceptor"/>
    <property type="evidence" value="ECO:0007669"/>
    <property type="project" value="InterPro"/>
</dbReference>
<dbReference type="RefSeq" id="WP_022637184.1">
    <property type="nucleotide sequence ID" value="NZ_ASJR01000014.1"/>
</dbReference>
<dbReference type="PANTHER" id="PTHR43491:SF1">
    <property type="entry name" value="UDP-N-ACETYL-D-MANNOSAMINE DEHYDROGENASE"/>
    <property type="match status" value="1"/>
</dbReference>
<dbReference type="GO" id="GO:0051287">
    <property type="term" value="F:NAD binding"/>
    <property type="evidence" value="ECO:0007669"/>
    <property type="project" value="InterPro"/>
</dbReference>
<dbReference type="InterPro" id="IPR036291">
    <property type="entry name" value="NAD(P)-bd_dom_sf"/>
</dbReference>
<dbReference type="OrthoDB" id="9803238at2"/>
<dbReference type="Pfam" id="PF00984">
    <property type="entry name" value="UDPG_MGDP_dh"/>
    <property type="match status" value="1"/>
</dbReference>
<dbReference type="NCBIfam" id="NF008286">
    <property type="entry name" value="PRK11064.1"/>
    <property type="match status" value="1"/>
</dbReference>
<evidence type="ECO:0000259" key="4">
    <source>
        <dbReference type="SMART" id="SM00984"/>
    </source>
</evidence>
<evidence type="ECO:0000256" key="2">
    <source>
        <dbReference type="ARBA" id="ARBA00023027"/>
    </source>
</evidence>
<dbReference type="AlphaFoldDB" id="U7D4H0"/>
<dbReference type="InterPro" id="IPR028359">
    <property type="entry name" value="UDP_ManNAc/GlcNAc_DH"/>
</dbReference>
<evidence type="ECO:0000313" key="6">
    <source>
        <dbReference type="Proteomes" id="UP000017148"/>
    </source>
</evidence>
<dbReference type="STRING" id="1313304.CALK_1749"/>
<evidence type="ECO:0000313" key="5">
    <source>
        <dbReference type="EMBL" id="ERP31399.1"/>
    </source>
</evidence>
<dbReference type="PIRSF" id="PIRSF000124">
    <property type="entry name" value="UDPglc_GDPman_dh"/>
    <property type="match status" value="1"/>
</dbReference>
<dbReference type="EMBL" id="ASJR01000014">
    <property type="protein sequence ID" value="ERP31399.1"/>
    <property type="molecule type" value="Genomic_DNA"/>
</dbReference>
<feature type="domain" description="UDP-glucose/GDP-mannose dehydrogenase C-terminal" evidence="4">
    <location>
        <begin position="336"/>
        <end position="424"/>
    </location>
</feature>
<dbReference type="eggNOG" id="COG0677">
    <property type="taxonomic scope" value="Bacteria"/>
</dbReference>
<dbReference type="InterPro" id="IPR017476">
    <property type="entry name" value="UDP-Glc/GDP-Man"/>
</dbReference>
<dbReference type="InterPro" id="IPR014027">
    <property type="entry name" value="UDP-Glc/GDP-Man_DH_C"/>
</dbReference>
<organism evidence="5 6">
    <name type="scientific">Chitinivibrio alkaliphilus ACht1</name>
    <dbReference type="NCBI Taxonomy" id="1313304"/>
    <lineage>
        <taxon>Bacteria</taxon>
        <taxon>Pseudomonadati</taxon>
        <taxon>Fibrobacterota</taxon>
        <taxon>Chitinivibrionia</taxon>
        <taxon>Chitinivibrionales</taxon>
        <taxon>Chitinivibrionaceae</taxon>
        <taxon>Chitinivibrio</taxon>
    </lineage>
</organism>
<dbReference type="PIRSF" id="PIRSF500136">
    <property type="entry name" value="UDP_ManNAc_DH"/>
    <property type="match status" value="1"/>
</dbReference>
<name>U7D4H0_9BACT</name>
<dbReference type="GO" id="GO:0016616">
    <property type="term" value="F:oxidoreductase activity, acting on the CH-OH group of donors, NAD or NADP as acceptor"/>
    <property type="evidence" value="ECO:0007669"/>
    <property type="project" value="InterPro"/>
</dbReference>
<dbReference type="GO" id="GO:0000271">
    <property type="term" value="P:polysaccharide biosynthetic process"/>
    <property type="evidence" value="ECO:0007669"/>
    <property type="project" value="InterPro"/>
</dbReference>
<dbReference type="Gene3D" id="3.40.50.720">
    <property type="entry name" value="NAD(P)-binding Rossmann-like Domain"/>
    <property type="match status" value="2"/>
</dbReference>
<evidence type="ECO:0000256" key="1">
    <source>
        <dbReference type="ARBA" id="ARBA00023002"/>
    </source>
</evidence>
<comment type="similarity">
    <text evidence="3">Belongs to the UDP-glucose/GDP-mannose dehydrogenase family.</text>
</comment>
<keyword evidence="1" id="KW-0560">Oxidoreductase</keyword>
<protein>
    <submittedName>
        <fullName evidence="5">NDP-N-acetyl-D-galactosaminuronic acid dehydrogenase</fullName>
    </submittedName>
</protein>
<dbReference type="SUPFAM" id="SSF51735">
    <property type="entry name" value="NAD(P)-binding Rossmann-fold domains"/>
    <property type="match status" value="1"/>
</dbReference>
<comment type="caution">
    <text evidence="5">The sequence shown here is derived from an EMBL/GenBank/DDBJ whole genome shotgun (WGS) entry which is preliminary data.</text>
</comment>
<reference evidence="5 6" key="1">
    <citation type="journal article" date="2013" name="Environ. Microbiol.">
        <title>Genome analysis of Chitinivibrio alkaliphilus gen. nov., sp. nov., a novel extremely haloalkaliphilic anaerobic chitinolytic bacterium from the candidate phylum Termite Group 3.</title>
        <authorList>
            <person name="Sorokin D.Y."/>
            <person name="Gumerov V.M."/>
            <person name="Rakitin A.L."/>
            <person name="Beletsky A.V."/>
            <person name="Damste J.S."/>
            <person name="Muyzer G."/>
            <person name="Mardanov A.V."/>
            <person name="Ravin N.V."/>
        </authorList>
    </citation>
    <scope>NUCLEOTIDE SEQUENCE [LARGE SCALE GENOMIC DNA]</scope>
    <source>
        <strain evidence="5 6">ACht1</strain>
    </source>
</reference>
<gene>
    <name evidence="5" type="ORF">CALK_1749</name>
</gene>
<accession>U7D4H0</accession>
<dbReference type="Pfam" id="PF03721">
    <property type="entry name" value="UDPG_MGDP_dh_N"/>
    <property type="match status" value="1"/>
</dbReference>
<sequence length="424" mass="46805">MVLNTLREFHADHSDAFTAPLAVEKVCVVGLGYIGLPTAALLANRGYTVHGVDVNREAIETINSGKIHIVEPDLDMFVHAAVESKRLRADTVPKASDVFMLCVPTPFKRNDTDIPEPDLSYVESAARQIVPVLNDGNMVILESTSPVGTTELVEKTLRENGVDTEKIAIAYCPERVLPGKIMYELVENDRIVGGINDYSTKMVSAFYRSFVVGEVLETDCRTAEMSKLTENASRDGQIAFANELSMTCDTHGIDVWELISLANRHPRVNILNPGTGVGGHCLAVDPWFIVDKDPAHTKLIAQARRTNDYKTEWCIEKVKAAAYKFQAESGKAPTVACMGLAFKPDIDDLRESPALRVREALEEESFHLLSVEPNLEEQEKNGLCSYTTAVEKADIVVFLVAHREFGNLNIPEGTRVLDFCGVRK</sequence>
<dbReference type="Pfam" id="PF03720">
    <property type="entry name" value="UDPG_MGDP_dh_C"/>
    <property type="match status" value="1"/>
</dbReference>
<dbReference type="InterPro" id="IPR001732">
    <property type="entry name" value="UDP-Glc/GDP-Man_DH_N"/>
</dbReference>
<dbReference type="InterPro" id="IPR008927">
    <property type="entry name" value="6-PGluconate_DH-like_C_sf"/>
</dbReference>
<proteinExistence type="inferred from homology"/>
<dbReference type="PANTHER" id="PTHR43491">
    <property type="entry name" value="UDP-N-ACETYL-D-MANNOSAMINE DEHYDROGENASE"/>
    <property type="match status" value="1"/>
</dbReference>
<evidence type="ECO:0000256" key="3">
    <source>
        <dbReference type="PIRNR" id="PIRNR000124"/>
    </source>
</evidence>
<dbReference type="Proteomes" id="UP000017148">
    <property type="component" value="Unassembled WGS sequence"/>
</dbReference>
<keyword evidence="2" id="KW-0520">NAD</keyword>
<dbReference type="InterPro" id="IPR014026">
    <property type="entry name" value="UDP-Glc/GDP-Man_DH_dimer"/>
</dbReference>
<dbReference type="NCBIfam" id="TIGR03026">
    <property type="entry name" value="NDP-sugDHase"/>
    <property type="match status" value="1"/>
</dbReference>
<dbReference type="InterPro" id="IPR036220">
    <property type="entry name" value="UDP-Glc/GDP-Man_DH_C_sf"/>
</dbReference>